<dbReference type="InterPro" id="IPR036397">
    <property type="entry name" value="RNaseH_sf"/>
</dbReference>
<keyword evidence="10 14" id="KW-0479">Metal-binding</keyword>
<comment type="cofactor">
    <cofactor evidence="2">
        <name>Mg(2+)</name>
        <dbReference type="ChEBI" id="CHEBI:18420"/>
    </cofactor>
</comment>
<evidence type="ECO:0000256" key="11">
    <source>
        <dbReference type="ARBA" id="ARBA00022759"/>
    </source>
</evidence>
<evidence type="ECO:0000256" key="12">
    <source>
        <dbReference type="ARBA" id="ARBA00022801"/>
    </source>
</evidence>
<keyword evidence="12 14" id="KW-0378">Hydrolase</keyword>
<evidence type="ECO:0000313" key="18">
    <source>
        <dbReference type="EMBL" id="MFC5463783.1"/>
    </source>
</evidence>
<evidence type="ECO:0000256" key="7">
    <source>
        <dbReference type="ARBA" id="ARBA00019179"/>
    </source>
</evidence>
<dbReference type="Proteomes" id="UP001596147">
    <property type="component" value="Unassembled WGS sequence"/>
</dbReference>
<dbReference type="Gene3D" id="3.30.420.10">
    <property type="entry name" value="Ribonuclease H-like superfamily/Ribonuclease H"/>
    <property type="match status" value="1"/>
</dbReference>
<dbReference type="InterPro" id="IPR012337">
    <property type="entry name" value="RNaseH-like_sf"/>
</dbReference>
<evidence type="ECO:0000256" key="10">
    <source>
        <dbReference type="ARBA" id="ARBA00022723"/>
    </source>
</evidence>
<proteinExistence type="inferred from homology"/>
<dbReference type="PANTHER" id="PTHR10954:SF18">
    <property type="entry name" value="RIBONUCLEASE HII"/>
    <property type="match status" value="1"/>
</dbReference>
<keyword evidence="19" id="KW-1185">Reference proteome</keyword>
<evidence type="ECO:0000256" key="15">
    <source>
        <dbReference type="PROSITE-ProRule" id="PRU01319"/>
    </source>
</evidence>
<evidence type="ECO:0000256" key="13">
    <source>
        <dbReference type="ARBA" id="ARBA00023211"/>
    </source>
</evidence>
<comment type="similarity">
    <text evidence="5 14 16">Belongs to the RNase HII family.</text>
</comment>
<feature type="domain" description="RNase H type-2" evidence="17">
    <location>
        <begin position="72"/>
        <end position="255"/>
    </location>
</feature>
<protein>
    <recommendedName>
        <fullName evidence="7 14">Ribonuclease HII</fullName>
        <shortName evidence="14">RNase HII</shortName>
        <ecNumber evidence="6 14">3.1.26.4</ecNumber>
    </recommendedName>
</protein>
<dbReference type="InterPro" id="IPR022898">
    <property type="entry name" value="RNase_HII"/>
</dbReference>
<keyword evidence="11 14" id="KW-0255">Endonuclease</keyword>
<dbReference type="NCBIfam" id="NF000595">
    <property type="entry name" value="PRK00015.1-3"/>
    <property type="match status" value="1"/>
</dbReference>
<evidence type="ECO:0000256" key="1">
    <source>
        <dbReference type="ARBA" id="ARBA00000077"/>
    </source>
</evidence>
<evidence type="ECO:0000256" key="3">
    <source>
        <dbReference type="ARBA" id="ARBA00004065"/>
    </source>
</evidence>
<gene>
    <name evidence="14" type="primary">rnhB</name>
    <name evidence="18" type="ORF">ACFPM4_03315</name>
</gene>
<evidence type="ECO:0000256" key="6">
    <source>
        <dbReference type="ARBA" id="ARBA00012180"/>
    </source>
</evidence>
<feature type="binding site" evidence="14 15">
    <location>
        <position position="78"/>
    </location>
    <ligand>
        <name>a divalent metal cation</name>
        <dbReference type="ChEBI" id="CHEBI:60240"/>
    </ligand>
</feature>
<comment type="caution">
    <text evidence="18">The sequence shown here is derived from an EMBL/GenBank/DDBJ whole genome shotgun (WGS) entry which is preliminary data.</text>
</comment>
<dbReference type="HAMAP" id="MF_00052_B">
    <property type="entry name" value="RNase_HII_B"/>
    <property type="match status" value="1"/>
</dbReference>
<evidence type="ECO:0000256" key="5">
    <source>
        <dbReference type="ARBA" id="ARBA00007383"/>
    </source>
</evidence>
<comment type="function">
    <text evidence="3 14 16">Endonuclease that specifically degrades the RNA of RNA-DNA hybrids.</text>
</comment>
<evidence type="ECO:0000256" key="8">
    <source>
        <dbReference type="ARBA" id="ARBA00022490"/>
    </source>
</evidence>
<evidence type="ECO:0000256" key="9">
    <source>
        <dbReference type="ARBA" id="ARBA00022722"/>
    </source>
</evidence>
<organism evidence="18 19">
    <name type="scientific">Lederbergia graminis</name>
    <dbReference type="NCBI Taxonomy" id="735518"/>
    <lineage>
        <taxon>Bacteria</taxon>
        <taxon>Bacillati</taxon>
        <taxon>Bacillota</taxon>
        <taxon>Bacilli</taxon>
        <taxon>Bacillales</taxon>
        <taxon>Bacillaceae</taxon>
        <taxon>Lederbergia</taxon>
    </lineage>
</organism>
<comment type="catalytic activity">
    <reaction evidence="1 14 15 16">
        <text>Endonucleolytic cleavage to 5'-phosphomonoester.</text>
        <dbReference type="EC" id="3.1.26.4"/>
    </reaction>
</comment>
<comment type="cofactor">
    <cofactor evidence="14 15">
        <name>Mn(2+)</name>
        <dbReference type="ChEBI" id="CHEBI:29035"/>
    </cofactor>
    <cofactor evidence="14 15">
        <name>Mg(2+)</name>
        <dbReference type="ChEBI" id="CHEBI:18420"/>
    </cofactor>
    <text evidence="14 15">Manganese or magnesium. Binds 1 divalent metal ion per monomer in the absence of substrate. May bind a second metal ion after substrate binding.</text>
</comment>
<keyword evidence="8 14" id="KW-0963">Cytoplasm</keyword>
<name>A0ABW0LD30_9BACI</name>
<dbReference type="CDD" id="cd07182">
    <property type="entry name" value="RNase_HII_bacteria_HII_like"/>
    <property type="match status" value="1"/>
</dbReference>
<reference evidence="19" key="1">
    <citation type="journal article" date="2019" name="Int. J. Syst. Evol. Microbiol.">
        <title>The Global Catalogue of Microorganisms (GCM) 10K type strain sequencing project: providing services to taxonomists for standard genome sequencing and annotation.</title>
        <authorList>
            <consortium name="The Broad Institute Genomics Platform"/>
            <consortium name="The Broad Institute Genome Sequencing Center for Infectious Disease"/>
            <person name="Wu L."/>
            <person name="Ma J."/>
        </authorList>
    </citation>
    <scope>NUCLEOTIDE SEQUENCE [LARGE SCALE GENOMIC DNA]</scope>
    <source>
        <strain evidence="19">CGMCC 1.12237</strain>
    </source>
</reference>
<evidence type="ECO:0000256" key="2">
    <source>
        <dbReference type="ARBA" id="ARBA00001946"/>
    </source>
</evidence>
<evidence type="ECO:0000259" key="17">
    <source>
        <dbReference type="PROSITE" id="PS51975"/>
    </source>
</evidence>
<dbReference type="NCBIfam" id="NF000594">
    <property type="entry name" value="PRK00015.1-1"/>
    <property type="match status" value="1"/>
</dbReference>
<dbReference type="EC" id="3.1.26.4" evidence="6 14"/>
<evidence type="ECO:0000256" key="4">
    <source>
        <dbReference type="ARBA" id="ARBA00004496"/>
    </source>
</evidence>
<evidence type="ECO:0000256" key="14">
    <source>
        <dbReference type="HAMAP-Rule" id="MF_00052"/>
    </source>
</evidence>
<evidence type="ECO:0000256" key="16">
    <source>
        <dbReference type="RuleBase" id="RU003515"/>
    </source>
</evidence>
<dbReference type="PANTHER" id="PTHR10954">
    <property type="entry name" value="RIBONUCLEASE H2 SUBUNIT A"/>
    <property type="match status" value="1"/>
</dbReference>
<dbReference type="GO" id="GO:0004523">
    <property type="term" value="F:RNA-DNA hybrid ribonuclease activity"/>
    <property type="evidence" value="ECO:0007669"/>
    <property type="project" value="UniProtKB-EC"/>
</dbReference>
<dbReference type="SUPFAM" id="SSF53098">
    <property type="entry name" value="Ribonuclease H-like"/>
    <property type="match status" value="1"/>
</dbReference>
<comment type="subcellular location">
    <subcellularLocation>
        <location evidence="4 14">Cytoplasm</location>
    </subcellularLocation>
</comment>
<evidence type="ECO:0000313" key="19">
    <source>
        <dbReference type="Proteomes" id="UP001596147"/>
    </source>
</evidence>
<keyword evidence="9 14" id="KW-0540">Nuclease</keyword>
<keyword evidence="13 14" id="KW-0464">Manganese</keyword>
<dbReference type="Pfam" id="PF01351">
    <property type="entry name" value="RNase_HII"/>
    <property type="match status" value="1"/>
</dbReference>
<dbReference type="RefSeq" id="WP_382347681.1">
    <property type="nucleotide sequence ID" value="NZ_JBHSMC010000001.1"/>
</dbReference>
<dbReference type="InterPro" id="IPR024567">
    <property type="entry name" value="RNase_HII/HIII_dom"/>
</dbReference>
<sequence>MKRLSIQEVKTILQTIENQDDPFLAQFKNDTRKGVQQLLAKWQKNREQELADWDHYQSMMKYENKARVQGYNMIAGIDEVGRGPLAGPVVSAAVILPANCYIRGLNDSKKLNENKREELYEHIKTQAISIGIGVVDANDIDQINIYEATKKSMQLAILNLNVEPDFLLIDAVKLNSIYPEESIVKGDANSVSIAAASIIAKVTRDRMMKKFHQLYPEYHFDKNMGYGTQIHLDAINEYGPCEIHRKTFAPIKKEI</sequence>
<feature type="binding site" evidence="14 15">
    <location>
        <position position="170"/>
    </location>
    <ligand>
        <name>a divalent metal cation</name>
        <dbReference type="ChEBI" id="CHEBI:60240"/>
    </ligand>
</feature>
<dbReference type="EMBL" id="JBHSMC010000001">
    <property type="protein sequence ID" value="MFC5463783.1"/>
    <property type="molecule type" value="Genomic_DNA"/>
</dbReference>
<accession>A0ABW0LD30</accession>
<dbReference type="PROSITE" id="PS51975">
    <property type="entry name" value="RNASE_H_2"/>
    <property type="match status" value="1"/>
</dbReference>
<dbReference type="InterPro" id="IPR001352">
    <property type="entry name" value="RNase_HII/HIII"/>
</dbReference>
<feature type="binding site" evidence="14 15">
    <location>
        <position position="79"/>
    </location>
    <ligand>
        <name>a divalent metal cation</name>
        <dbReference type="ChEBI" id="CHEBI:60240"/>
    </ligand>
</feature>